<evidence type="ECO:0000256" key="1">
    <source>
        <dbReference type="ARBA" id="ARBA00008061"/>
    </source>
</evidence>
<dbReference type="STRING" id="226505.SAMN05444394_0533"/>
<gene>
    <name evidence="5" type="ORF">SAMN05444394_0533</name>
</gene>
<dbReference type="Proteomes" id="UP000185221">
    <property type="component" value="Unassembled WGS sequence"/>
</dbReference>
<dbReference type="InterPro" id="IPR017853">
    <property type="entry name" value="GH"/>
</dbReference>
<dbReference type="Pfam" id="PF00128">
    <property type="entry name" value="Alpha-amylase"/>
    <property type="match status" value="1"/>
</dbReference>
<keyword evidence="6" id="KW-1185">Reference proteome</keyword>
<dbReference type="FunFam" id="3.20.20.80:FF:000064">
    <property type="entry name" value="Oligo-1,6-glucosidase"/>
    <property type="match status" value="1"/>
</dbReference>
<dbReference type="Pfam" id="PF23915">
    <property type="entry name" value="SusG_C"/>
    <property type="match status" value="1"/>
</dbReference>
<dbReference type="NCBIfam" id="NF008183">
    <property type="entry name" value="PRK10933.1"/>
    <property type="match status" value="1"/>
</dbReference>
<protein>
    <submittedName>
        <fullName evidence="5">Oligo-1,6-glucosidase</fullName>
    </submittedName>
</protein>
<dbReference type="EMBL" id="FSRC01000001">
    <property type="protein sequence ID" value="SIN67385.1"/>
    <property type="molecule type" value="Genomic_DNA"/>
</dbReference>
<keyword evidence="3" id="KW-0326">Glycosidase</keyword>
<dbReference type="Gene3D" id="3.20.20.80">
    <property type="entry name" value="Glycosidases"/>
    <property type="match status" value="1"/>
</dbReference>
<dbReference type="InterPro" id="IPR045857">
    <property type="entry name" value="O16G_dom_2"/>
</dbReference>
<evidence type="ECO:0000256" key="3">
    <source>
        <dbReference type="ARBA" id="ARBA00023295"/>
    </source>
</evidence>
<dbReference type="InterPro" id="IPR006047">
    <property type="entry name" value="GH13_cat_dom"/>
</dbReference>
<dbReference type="AlphaFoldDB" id="A0A1N6D9C4"/>
<proteinExistence type="inferred from homology"/>
<keyword evidence="2" id="KW-0378">Hydrolase</keyword>
<name>A0A1N6D9C4_9BACT</name>
<evidence type="ECO:0000313" key="6">
    <source>
        <dbReference type="Proteomes" id="UP000185221"/>
    </source>
</evidence>
<comment type="similarity">
    <text evidence="1">Belongs to the glycosyl hydrolase 13 family.</text>
</comment>
<dbReference type="SUPFAM" id="SSF51011">
    <property type="entry name" value="Glycosyl hydrolase domain"/>
    <property type="match status" value="1"/>
</dbReference>
<accession>A0A1N6D9C4</accession>
<dbReference type="CDD" id="cd11333">
    <property type="entry name" value="AmyAc_SI_OligoGlu_DGase"/>
    <property type="match status" value="1"/>
</dbReference>
<evidence type="ECO:0000256" key="2">
    <source>
        <dbReference type="ARBA" id="ARBA00022801"/>
    </source>
</evidence>
<evidence type="ECO:0000259" key="4">
    <source>
        <dbReference type="SMART" id="SM00642"/>
    </source>
</evidence>
<dbReference type="Gene3D" id="2.60.40.1180">
    <property type="entry name" value="Golgi alpha-mannosidase II"/>
    <property type="match status" value="1"/>
</dbReference>
<dbReference type="InterPro" id="IPR013780">
    <property type="entry name" value="Glyco_hydro_b"/>
</dbReference>
<dbReference type="SMART" id="SM00642">
    <property type="entry name" value="Aamy"/>
    <property type="match status" value="1"/>
</dbReference>
<dbReference type="PANTHER" id="PTHR10357">
    <property type="entry name" value="ALPHA-AMYLASE FAMILY MEMBER"/>
    <property type="match status" value="1"/>
</dbReference>
<dbReference type="InterPro" id="IPR056300">
    <property type="entry name" value="SusG-like_C"/>
</dbReference>
<evidence type="ECO:0000313" key="5">
    <source>
        <dbReference type="EMBL" id="SIN67385.1"/>
    </source>
</evidence>
<dbReference type="Gene3D" id="3.90.400.10">
    <property type="entry name" value="Oligo-1,6-glucosidase, Domain 2"/>
    <property type="match status" value="1"/>
</dbReference>
<feature type="domain" description="Glycosyl hydrolase family 13 catalytic" evidence="4">
    <location>
        <begin position="70"/>
        <end position="468"/>
    </location>
</feature>
<dbReference type="FunFam" id="2.60.40.1180:FF:000007">
    <property type="entry name" value="Sucrose isomerase"/>
    <property type="match status" value="1"/>
</dbReference>
<dbReference type="GO" id="GO:0009313">
    <property type="term" value="P:oligosaccharide catabolic process"/>
    <property type="evidence" value="ECO:0007669"/>
    <property type="project" value="TreeGrafter"/>
</dbReference>
<reference evidence="6" key="1">
    <citation type="submission" date="2016-11" db="EMBL/GenBank/DDBJ databases">
        <authorList>
            <person name="Varghese N."/>
            <person name="Submissions S."/>
        </authorList>
    </citation>
    <scope>NUCLEOTIDE SEQUENCE [LARGE SCALE GENOMIC DNA]</scope>
    <source>
        <strain evidence="6">DSM 15292</strain>
    </source>
</reference>
<sequence length="605" mass="71178">MRYPEYIINWIRTTSVEKLTLDPSDQLSMKNYLWRLLASLLFFGCTKQNQTQEPIFETERTWWKEGILYQIYPQSFNDTNGDGFGDFQGVIEKLDYIESLGVTMVWMNPFFESPLVDNGYDVADYRAILPRYGTMEDFQQMLDGFHQRGIKFVLDVVVNHSSIEHEWFQQSRSSRDNPYRDYYHWWPAEKGEPPYRYSLFDPDGAWEYDSLSNAYYLHTFAEEQPDLNWENPKLRQEVYDIMKFWAEKGVDGFRMDAFQFASKDTTWPEFPEGHEKDFIKWYGMRPQLHEYLKEMYHEVLEKYDVFAVAEGAGSTFEDAHKLVDAERQELQMAYHFEYVDMSRTPDGYELADFKEVFTRWDKAFADKGWIAIFLSNHDNARLVNRFGNPDPKFRTPSTQMLNTFLLSMRGTPYTYYGDEIGMTNMDMPTIEEYVDVEAKGKYKAALAAGKDMEEFMEILNYSSRENGRTPMQWDDSKNAGFTTGTPWKRVNENYHEINVAAQEKDPNSILNHFRKMTQVRKDHPVLVYGNYEILQQEHPTVYAFTRTLDGEKMLVLLNFSEEKSTITLSEPGNLDQLIINNYPELEVSGNTVELLPYQAVIVQVN</sequence>
<organism evidence="5 6">
    <name type="scientific">Algoriphagus halophilus</name>
    <dbReference type="NCBI Taxonomy" id="226505"/>
    <lineage>
        <taxon>Bacteria</taxon>
        <taxon>Pseudomonadati</taxon>
        <taxon>Bacteroidota</taxon>
        <taxon>Cytophagia</taxon>
        <taxon>Cytophagales</taxon>
        <taxon>Cyclobacteriaceae</taxon>
        <taxon>Algoriphagus</taxon>
    </lineage>
</organism>
<dbReference type="SUPFAM" id="SSF51445">
    <property type="entry name" value="(Trans)glycosidases"/>
    <property type="match status" value="1"/>
</dbReference>
<dbReference type="PANTHER" id="PTHR10357:SF179">
    <property type="entry name" value="NEUTRAL AND BASIC AMINO ACID TRANSPORT PROTEIN RBAT"/>
    <property type="match status" value="1"/>
</dbReference>
<dbReference type="GO" id="GO:0004556">
    <property type="term" value="F:alpha-amylase activity"/>
    <property type="evidence" value="ECO:0007669"/>
    <property type="project" value="TreeGrafter"/>
</dbReference>